<dbReference type="SUPFAM" id="SSF54373">
    <property type="entry name" value="FAD-linked reductases, C-terminal domain"/>
    <property type="match status" value="1"/>
</dbReference>
<sequence>MRSSAEKSSRRPKAKWDIWDRSTRWARKSDPADRGKQLTNCRERQSGTCGTKIPEPAEPGEKGPDSPKHKRDKQTFISEEGVVNARGRVLGGSSKINAGFYSRAGLGYVREAGWDEALVNRSYSWVERAVVSRPVLKQWQGAFRNGLCEGGVKPDNGFTLDHVEGTKIGGSTFDQFGRRHSSADLLQYANKDNLKVGLHATVHRILFHHPKQVQYRLQSSRRRAYGVEYTDAYGIIHRATLSTSKGEVIISSGQGMADNPRNGISLLSPLPLEYSLIQVVGITKTYFIEASSTPVRIPFGRYVYLGNIMEKVVGPLSKGELYLRTGDIKDNPSVRFNYFSHPQDVINCVEGLRTIDSALRTGYLKVFALTFIHPRLPADTNNFTAMEEFCRKTVATIWHYHGGCLVGSVVNKKYQVQGLDSLRVIDGSTFNKSPGTNPQATVMMLGRLSMADVVPNAAKESCMAEKNLDQGKIYGSVSSGVAADQDQNIISCEPEILLEASVGINEMEGKHTFSREATLKVTKAFQRQQSKVTEIMEVCKGGEDGLRRDDNILDSIIDTNPENDENCELVSKSSITPEILPAEKKLVVDKTGEPDFEQATTEQKTKEEGTASPHAETSSKTLHGQNYDQEYNIQFPESNEDRCLSGSSIDEGCAAEKETTAIWKNSIKEHATSGNSGGYPDCEQHKLSDLTMLADFNGRSATSDVAYMENQDHVQQIVYGYAAQKTLGENFTHRNIQAVNRKYYEEYASSQPPESDFWMASSELKVTEYLTNQLSAVMSLIPSGHFVSLSIMVIFIVYLGGREILQADKSVAIGIHVFYHLTEIFFRHIVPQAPQQATKLGDGYFPVTVGVEFIEDD</sequence>
<keyword evidence="7" id="KW-1185">Reference proteome</keyword>
<dbReference type="Pfam" id="PF00732">
    <property type="entry name" value="GMC_oxred_N"/>
    <property type="match status" value="1"/>
</dbReference>
<dbReference type="GO" id="GO:0050660">
    <property type="term" value="F:flavin adenine dinucleotide binding"/>
    <property type="evidence" value="ECO:0007669"/>
    <property type="project" value="InterPro"/>
</dbReference>
<dbReference type="Pfam" id="PF05199">
    <property type="entry name" value="GMC_oxred_C"/>
    <property type="match status" value="1"/>
</dbReference>
<evidence type="ECO:0000256" key="3">
    <source>
        <dbReference type="SAM" id="Phobius"/>
    </source>
</evidence>
<dbReference type="Proteomes" id="UP000824469">
    <property type="component" value="Unassembled WGS sequence"/>
</dbReference>
<feature type="region of interest" description="Disordered" evidence="2">
    <location>
        <begin position="587"/>
        <end position="627"/>
    </location>
</feature>
<protein>
    <submittedName>
        <fullName evidence="6">Uncharacterized protein</fullName>
    </submittedName>
</protein>
<dbReference type="PANTHER" id="PTHR45968">
    <property type="entry name" value="OSJNBA0019K04.7 PROTEIN"/>
    <property type="match status" value="1"/>
</dbReference>
<feature type="compositionally biased region" description="Polar residues" evidence="2">
    <location>
        <begin position="615"/>
        <end position="627"/>
    </location>
</feature>
<gene>
    <name evidence="6" type="ORF">KI387_033870</name>
</gene>
<evidence type="ECO:0000256" key="2">
    <source>
        <dbReference type="SAM" id="MobiDB-lite"/>
    </source>
</evidence>
<dbReference type="Gene3D" id="3.30.410.40">
    <property type="match status" value="2"/>
</dbReference>
<proteinExistence type="predicted"/>
<keyword evidence="3" id="KW-0472">Membrane</keyword>
<feature type="compositionally biased region" description="Basic and acidic residues" evidence="2">
    <location>
        <begin position="25"/>
        <end position="45"/>
    </location>
</feature>
<evidence type="ECO:0000259" key="4">
    <source>
        <dbReference type="Pfam" id="PF00732"/>
    </source>
</evidence>
<dbReference type="InterPro" id="IPR007867">
    <property type="entry name" value="GMC_OxRtase_C"/>
</dbReference>
<dbReference type="EMBL" id="JAHRHJ020003813">
    <property type="protein sequence ID" value="KAH9289753.1"/>
    <property type="molecule type" value="Genomic_DNA"/>
</dbReference>
<keyword evidence="1" id="KW-0732">Signal</keyword>
<dbReference type="PANTHER" id="PTHR45968:SF2">
    <property type="entry name" value="(R)-MANDELONITRILE LYASE-LIKE"/>
    <property type="match status" value="1"/>
</dbReference>
<dbReference type="InterPro" id="IPR051871">
    <property type="entry name" value="GMC_Oxidoreductase-Related"/>
</dbReference>
<comment type="caution">
    <text evidence="6">The sequence shown here is derived from an EMBL/GenBank/DDBJ whole genome shotgun (WGS) entry which is preliminary data.</text>
</comment>
<feature type="transmembrane region" description="Helical" evidence="3">
    <location>
        <begin position="780"/>
        <end position="800"/>
    </location>
</feature>
<keyword evidence="3" id="KW-1133">Transmembrane helix</keyword>
<dbReference type="InterPro" id="IPR036188">
    <property type="entry name" value="FAD/NAD-bd_sf"/>
</dbReference>
<reference evidence="6 7" key="1">
    <citation type="journal article" date="2021" name="Nat. Plants">
        <title>The Taxus genome provides insights into paclitaxel biosynthesis.</title>
        <authorList>
            <person name="Xiong X."/>
            <person name="Gou J."/>
            <person name="Liao Q."/>
            <person name="Li Y."/>
            <person name="Zhou Q."/>
            <person name="Bi G."/>
            <person name="Li C."/>
            <person name="Du R."/>
            <person name="Wang X."/>
            <person name="Sun T."/>
            <person name="Guo L."/>
            <person name="Liang H."/>
            <person name="Lu P."/>
            <person name="Wu Y."/>
            <person name="Zhang Z."/>
            <person name="Ro D.K."/>
            <person name="Shang Y."/>
            <person name="Huang S."/>
            <person name="Yan J."/>
        </authorList>
    </citation>
    <scope>NUCLEOTIDE SEQUENCE [LARGE SCALE GENOMIC DNA]</scope>
    <source>
        <strain evidence="6">Ta-2019</strain>
    </source>
</reference>
<keyword evidence="3" id="KW-0812">Transmembrane</keyword>
<evidence type="ECO:0000313" key="6">
    <source>
        <dbReference type="EMBL" id="KAH9289753.1"/>
    </source>
</evidence>
<organism evidence="6 7">
    <name type="scientific">Taxus chinensis</name>
    <name type="common">Chinese yew</name>
    <name type="synonym">Taxus wallichiana var. chinensis</name>
    <dbReference type="NCBI Taxonomy" id="29808"/>
    <lineage>
        <taxon>Eukaryota</taxon>
        <taxon>Viridiplantae</taxon>
        <taxon>Streptophyta</taxon>
        <taxon>Embryophyta</taxon>
        <taxon>Tracheophyta</taxon>
        <taxon>Spermatophyta</taxon>
        <taxon>Pinopsida</taxon>
        <taxon>Pinidae</taxon>
        <taxon>Conifers II</taxon>
        <taxon>Cupressales</taxon>
        <taxon>Taxaceae</taxon>
        <taxon>Taxus</taxon>
    </lineage>
</organism>
<name>A0AA38BYW4_TAXCH</name>
<evidence type="ECO:0000259" key="5">
    <source>
        <dbReference type="Pfam" id="PF05199"/>
    </source>
</evidence>
<dbReference type="AlphaFoldDB" id="A0AA38BYW4"/>
<dbReference type="InterPro" id="IPR000172">
    <property type="entry name" value="GMC_OxRdtase_N"/>
</dbReference>
<evidence type="ECO:0000313" key="7">
    <source>
        <dbReference type="Proteomes" id="UP000824469"/>
    </source>
</evidence>
<feature type="region of interest" description="Disordered" evidence="2">
    <location>
        <begin position="25"/>
        <end position="78"/>
    </location>
</feature>
<dbReference type="GO" id="GO:0016614">
    <property type="term" value="F:oxidoreductase activity, acting on CH-OH group of donors"/>
    <property type="evidence" value="ECO:0007669"/>
    <property type="project" value="InterPro"/>
</dbReference>
<accession>A0AA38BYW4</accession>
<feature type="domain" description="Glucose-methanol-choline oxidoreductase N-terminal" evidence="4">
    <location>
        <begin position="82"/>
        <end position="253"/>
    </location>
</feature>
<feature type="region of interest" description="Disordered" evidence="2">
    <location>
        <begin position="1"/>
        <end position="20"/>
    </location>
</feature>
<evidence type="ECO:0000256" key="1">
    <source>
        <dbReference type="ARBA" id="ARBA00022729"/>
    </source>
</evidence>
<dbReference type="SUPFAM" id="SSF51905">
    <property type="entry name" value="FAD/NAD(P)-binding domain"/>
    <property type="match status" value="1"/>
</dbReference>
<feature type="domain" description="Glucose-methanol-choline oxidoreductase C-terminal" evidence="5">
    <location>
        <begin position="315"/>
        <end position="446"/>
    </location>
</feature>
<dbReference type="Gene3D" id="3.50.50.60">
    <property type="entry name" value="FAD/NAD(P)-binding domain"/>
    <property type="match status" value="1"/>
</dbReference>